<dbReference type="RefSeq" id="WP_019689942.1">
    <property type="nucleotide sequence ID" value="NZ_AFOY02000004.1"/>
</dbReference>
<dbReference type="HOGENOM" id="CLU_127042_0_0_6"/>
<dbReference type="PATRIC" id="fig|1042209.11.peg.651"/>
<proteinExistence type="predicted"/>
<dbReference type="eggNOG" id="ENOG5032R2Q">
    <property type="taxonomic scope" value="Bacteria"/>
</dbReference>
<dbReference type="EMBL" id="AFOY02000004">
    <property type="protein sequence ID" value="EXF95796.1"/>
    <property type="molecule type" value="Genomic_DNA"/>
</dbReference>
<name>A0A010RU36_PSEFL</name>
<dbReference type="AlphaFoldDB" id="A0A010RU36"/>
<evidence type="ECO:0000313" key="2">
    <source>
        <dbReference type="Proteomes" id="UP000022611"/>
    </source>
</evidence>
<protein>
    <submittedName>
        <fullName evidence="1">Uncharacterized protein</fullName>
    </submittedName>
</protein>
<sequence>MLTDQQKSDARRYAGYPMQGDVVLDDRRDTAWGWVAPAIWQTMNHRLNNLRPEEEVTMISFLTKIAGLEADVLSSTDNLDTDQAAVWVHNKNEVRDRMGLYRMWRRELCGFLGVPAGPSLGDGSISLARG</sequence>
<organism evidence="1 2">
    <name type="scientific">Pseudomonas fluorescens HK44</name>
    <dbReference type="NCBI Taxonomy" id="1042209"/>
    <lineage>
        <taxon>Bacteria</taxon>
        <taxon>Pseudomonadati</taxon>
        <taxon>Pseudomonadota</taxon>
        <taxon>Gammaproteobacteria</taxon>
        <taxon>Pseudomonadales</taxon>
        <taxon>Pseudomonadaceae</taxon>
        <taxon>Pseudomonas</taxon>
    </lineage>
</organism>
<dbReference type="OrthoDB" id="8593911at2"/>
<dbReference type="Proteomes" id="UP000022611">
    <property type="component" value="Unassembled WGS sequence"/>
</dbReference>
<gene>
    <name evidence="1" type="ORF">HK44_020630</name>
</gene>
<accession>A0A010RU36</accession>
<evidence type="ECO:0000313" key="1">
    <source>
        <dbReference type="EMBL" id="EXF95796.1"/>
    </source>
</evidence>
<reference evidence="1 2" key="1">
    <citation type="journal article" date="2011" name="J. Bacteriol.">
        <title>Draft genome sequence of the polycyclic aromatic hydrocarbon-degrading, genetically engineered bioluminescent bioreporter Pseudomonas fluorescens HK44.</title>
        <authorList>
            <person name="Chauhan A."/>
            <person name="Layton A.C."/>
            <person name="Williams D.E."/>
            <person name="Smartt A.E."/>
            <person name="Ripp S."/>
            <person name="Karpinets T.V."/>
            <person name="Brown S.D."/>
            <person name="Sayler G.S."/>
        </authorList>
    </citation>
    <scope>NUCLEOTIDE SEQUENCE [LARGE SCALE GENOMIC DNA]</scope>
    <source>
        <strain evidence="1 2">HK44</strain>
    </source>
</reference>
<comment type="caution">
    <text evidence="1">The sequence shown here is derived from an EMBL/GenBank/DDBJ whole genome shotgun (WGS) entry which is preliminary data.</text>
</comment>